<name>A0A0F4YKD4_RASE3</name>
<accession>A0A0F4YKD4</accession>
<protein>
    <recommendedName>
        <fullName evidence="5">Zn(2)-C6 fungal-type domain-containing protein</fullName>
    </recommendedName>
</protein>
<keyword evidence="4" id="KW-1185">Reference proteome</keyword>
<keyword evidence="2" id="KW-0812">Transmembrane</keyword>
<evidence type="ECO:0000256" key="1">
    <source>
        <dbReference type="SAM" id="MobiDB-lite"/>
    </source>
</evidence>
<feature type="compositionally biased region" description="Polar residues" evidence="1">
    <location>
        <begin position="741"/>
        <end position="750"/>
    </location>
</feature>
<dbReference type="OrthoDB" id="4227365at2759"/>
<evidence type="ECO:0008006" key="5">
    <source>
        <dbReference type="Google" id="ProtNLM"/>
    </source>
</evidence>
<sequence>MDPNVFSNHFVYEPSTVAHSSSVPSPAATYGSRGRKLPPSVHLMWSGVVSFTDTVPYAPSSLFFYFLLIPLLIYGVCLLIIVHPQQLPTSELPSNMSPTSPSFSTLASPNPFVQLANNPASYGLGNHPHQVDAPGGAHFPGPYNPTRSLSLNSPVYSRDVAPSFNLRLNVDPTGPPAGLAAASPNPHHLTINYSRHIQFRYTVRPVAASTGQGHSEMVLQMPHAHVADSGALLPQQTQGQIQSASPSLTISDTDQFTRLEAPDIKIVFENPKNPSPRPYKKRKTNEEAKKQKEDNRLLKECGGACVWCYKNKKGCDSEQICAQCTANGRVCFRGYSQLWLFIPVLEKPENLQKVSKDRTFQRAYEVLSHLKNTWSQQPFVTQIVADFRRGVHGSPNLLAANISELKWPVDGTKGNSLKERWITRLLADIKVPELNYLVIDPAESRIVKNAVEMLKLFATIVTLLGSRVYVSPANMGVAQTTVFFVLTLLAITLGETSADFCLDLWKRIRGEELRRQNTSTEDAAETRRVNPLWLAIGIYHEVIVGLISNLESGGLVSKIFDFDNIGSHLDAIRSRIRYLLTRVPPSQGSGSELLNESKVDNCLSSIVPKLPVLEGGYDIALWASYSKTQGPTSTTASRQEMAYDQPQYEMGDLFNEQFDIDMIRKASAGQVPCPPASYSRCLPAVGRQAVTDQDVSWSPLDERQVLMGNDGATSDRQTTEDDALFDYWTDYDQYSVTSRLTSTQTDSLSPGPQIGNKPHQQGGAETLDATDHASDTAYASTHHDPLVDDKPLDLDSFSSFVFA</sequence>
<reference evidence="3 4" key="1">
    <citation type="submission" date="2015-04" db="EMBL/GenBank/DDBJ databases">
        <authorList>
            <person name="Heijne W.H."/>
            <person name="Fedorova N.D."/>
            <person name="Nierman W.C."/>
            <person name="Vollebregt A.W."/>
            <person name="Zhao Z."/>
            <person name="Wu L."/>
            <person name="Kumar M."/>
            <person name="Stam H."/>
            <person name="van den Berg M.A."/>
            <person name="Pel H.J."/>
        </authorList>
    </citation>
    <scope>NUCLEOTIDE SEQUENCE [LARGE SCALE GENOMIC DNA]</scope>
    <source>
        <strain evidence="3 4">CBS 393.64</strain>
    </source>
</reference>
<feature type="region of interest" description="Disordered" evidence="1">
    <location>
        <begin position="741"/>
        <end position="790"/>
    </location>
</feature>
<proteinExistence type="predicted"/>
<feature type="transmembrane region" description="Helical" evidence="2">
    <location>
        <begin position="62"/>
        <end position="82"/>
    </location>
</feature>
<dbReference type="AlphaFoldDB" id="A0A0F4YKD4"/>
<feature type="region of interest" description="Disordered" evidence="1">
    <location>
        <begin position="268"/>
        <end position="293"/>
    </location>
</feature>
<comment type="caution">
    <text evidence="3">The sequence shown here is derived from an EMBL/GenBank/DDBJ whole genome shotgun (WGS) entry which is preliminary data.</text>
</comment>
<organism evidence="3 4">
    <name type="scientific">Rasamsonia emersonii (strain ATCC 16479 / CBS 393.64 / IMI 116815)</name>
    <dbReference type="NCBI Taxonomy" id="1408163"/>
    <lineage>
        <taxon>Eukaryota</taxon>
        <taxon>Fungi</taxon>
        <taxon>Dikarya</taxon>
        <taxon>Ascomycota</taxon>
        <taxon>Pezizomycotina</taxon>
        <taxon>Eurotiomycetes</taxon>
        <taxon>Eurotiomycetidae</taxon>
        <taxon>Eurotiales</taxon>
        <taxon>Trichocomaceae</taxon>
        <taxon>Rasamsonia</taxon>
    </lineage>
</organism>
<feature type="compositionally biased region" description="Basic and acidic residues" evidence="1">
    <location>
        <begin position="781"/>
        <end position="790"/>
    </location>
</feature>
<keyword evidence="2" id="KW-1133">Transmembrane helix</keyword>
<evidence type="ECO:0000256" key="2">
    <source>
        <dbReference type="SAM" id="Phobius"/>
    </source>
</evidence>
<dbReference type="GeneID" id="25320249"/>
<feature type="compositionally biased region" description="Basic and acidic residues" evidence="1">
    <location>
        <begin position="284"/>
        <end position="293"/>
    </location>
</feature>
<dbReference type="RefSeq" id="XP_013324680.1">
    <property type="nucleotide sequence ID" value="XM_013469226.1"/>
</dbReference>
<evidence type="ECO:0000313" key="4">
    <source>
        <dbReference type="Proteomes" id="UP000053958"/>
    </source>
</evidence>
<dbReference type="EMBL" id="LASV01000503">
    <property type="protein sequence ID" value="KKA18068.1"/>
    <property type="molecule type" value="Genomic_DNA"/>
</dbReference>
<keyword evidence="2" id="KW-0472">Membrane</keyword>
<evidence type="ECO:0000313" key="3">
    <source>
        <dbReference type="EMBL" id="KKA18068.1"/>
    </source>
</evidence>
<dbReference type="Proteomes" id="UP000053958">
    <property type="component" value="Unassembled WGS sequence"/>
</dbReference>
<gene>
    <name evidence="3" type="ORF">T310_7984</name>
</gene>